<name>A0A1G9JMI1_9FLAO</name>
<evidence type="ECO:0000313" key="1">
    <source>
        <dbReference type="EMBL" id="SDL38728.1"/>
    </source>
</evidence>
<sequence>MNIAPHGLNELKPVMITNLPVALLTNTFLILQSSSKTFETICSVELDTH</sequence>
<dbReference type="Proteomes" id="UP000199440">
    <property type="component" value="Unassembled WGS sequence"/>
</dbReference>
<protein>
    <submittedName>
        <fullName evidence="1">Uncharacterized protein</fullName>
    </submittedName>
</protein>
<gene>
    <name evidence="1" type="ORF">SAMN04488514_101625</name>
</gene>
<dbReference type="EMBL" id="FNGV01000001">
    <property type="protein sequence ID" value="SDL38728.1"/>
    <property type="molecule type" value="Genomic_DNA"/>
</dbReference>
<dbReference type="STRING" id="192904.SAMN04488514_101625"/>
<reference evidence="1 2" key="1">
    <citation type="submission" date="2016-10" db="EMBL/GenBank/DDBJ databases">
        <authorList>
            <person name="de Groot N.N."/>
        </authorList>
    </citation>
    <scope>NUCLEOTIDE SEQUENCE [LARGE SCALE GENOMIC DNA]</scope>
    <source>
        <strain evidence="1 2">DSM 19886</strain>
    </source>
</reference>
<evidence type="ECO:0000313" key="2">
    <source>
        <dbReference type="Proteomes" id="UP000199440"/>
    </source>
</evidence>
<organism evidence="1 2">
    <name type="scientific">Kriegella aquimaris</name>
    <dbReference type="NCBI Taxonomy" id="192904"/>
    <lineage>
        <taxon>Bacteria</taxon>
        <taxon>Pseudomonadati</taxon>
        <taxon>Bacteroidota</taxon>
        <taxon>Flavobacteriia</taxon>
        <taxon>Flavobacteriales</taxon>
        <taxon>Flavobacteriaceae</taxon>
        <taxon>Kriegella</taxon>
    </lineage>
</organism>
<accession>A0A1G9JMI1</accession>
<proteinExistence type="predicted"/>
<dbReference type="AlphaFoldDB" id="A0A1G9JMI1"/>
<keyword evidence="2" id="KW-1185">Reference proteome</keyword>